<dbReference type="Pfam" id="PF00176">
    <property type="entry name" value="SNF2-rel_dom"/>
    <property type="match status" value="1"/>
</dbReference>
<gene>
    <name evidence="2" type="primary">45</name>
    <name evidence="2" type="ORF">SAMW_45</name>
</gene>
<evidence type="ECO:0000313" key="3">
    <source>
        <dbReference type="Proteomes" id="UP000280497"/>
    </source>
</evidence>
<dbReference type="EMBL" id="MH727560">
    <property type="protein sequence ID" value="AYB70527.1"/>
    <property type="molecule type" value="Genomic_DNA"/>
</dbReference>
<keyword evidence="2" id="KW-0547">Nucleotide-binding</keyword>
<dbReference type="SUPFAM" id="SSF52540">
    <property type="entry name" value="P-loop containing nucleoside triphosphate hydrolases"/>
    <property type="match status" value="2"/>
</dbReference>
<dbReference type="GO" id="GO:0004386">
    <property type="term" value="F:helicase activity"/>
    <property type="evidence" value="ECO:0007669"/>
    <property type="project" value="UniProtKB-KW"/>
</dbReference>
<keyword evidence="3" id="KW-1185">Reference proteome</keyword>
<keyword evidence="2" id="KW-0378">Hydrolase</keyword>
<proteinExistence type="predicted"/>
<dbReference type="Proteomes" id="UP000280497">
    <property type="component" value="Segment"/>
</dbReference>
<sequence>MQFEPHDYQAHTIDYIESHPVAAVFLGLGMGKTIITLTAIDNLIRDSFTARRALIIAPLRVARDTWPAELTKWDHLNGLRMSVMVGPAATRIEALRTDADIYVINRENLPWLVEQVGRDWPFDMVVIDELSSFKSHQSKRFRALKKVRPQITRIVGLTGTPAPNSLLDLWAPFRILDGGKRLGKYISHYRNHYFLPDKRNGPQVYTWRLRPGAEVEIYSAIRDVTLSMRTTDYLDLPPMTVTTQTVHLGEKERAGYRRLRDDLVTTIAGETIDAGSAAVLSGKLQQLASGAIYADDGQVLGVHDRKIDALADIVEAAQGNTVLVAYWFKHELDRLRARFPDGRELSTAADMADWCAGRIPVGFIHPASAGHGLNLQSGGHILVWATLPWSLELYEQTNARLFRQGQAEPVSVIHLVCASTIDEQVVRALGEKDVTQSALVDAVSANIRDKEGSNELVA</sequence>
<dbReference type="CDD" id="cd18013">
    <property type="entry name" value="DEXQc_bact_SNF2"/>
    <property type="match status" value="1"/>
</dbReference>
<dbReference type="InterPro" id="IPR014001">
    <property type="entry name" value="Helicase_ATP-bd"/>
</dbReference>
<organism evidence="2 3">
    <name type="scientific">Corynebacterium phage SamW</name>
    <dbReference type="NCBI Taxonomy" id="2301601"/>
    <lineage>
        <taxon>Viruses</taxon>
        <taxon>Duplodnaviria</taxon>
        <taxon>Heunggongvirae</taxon>
        <taxon>Uroviricota</taxon>
        <taxon>Caudoviricetes</taxon>
        <taxon>Samwavirus</taxon>
        <taxon>Samwavirus samW</taxon>
    </lineage>
</organism>
<dbReference type="InterPro" id="IPR000330">
    <property type="entry name" value="SNF2_N"/>
</dbReference>
<reference evidence="2 3" key="1">
    <citation type="submission" date="2018-08" db="EMBL/GenBank/DDBJ databases">
        <authorList>
            <person name="Pathak A."/>
            <person name="Staton O.A."/>
            <person name="Aldaher A.R."/>
            <person name="Baird K.M."/>
            <person name="Borah A."/>
            <person name="Haggard G.E."/>
            <person name="Meesala S."/>
            <person name="Nealy S.L."/>
            <person name="Ramdas R."/>
            <person name="Rocha M."/>
            <person name="Sristi D."/>
            <person name="Thukral S."/>
            <person name="Walls C.E."/>
            <person name="Waqas M."/>
            <person name="Williams M.R."/>
            <person name="Winters A.K."/>
            <person name="Sahawneh K.J."/>
            <person name="Monti D.L."/>
            <person name="Garlena R.A."/>
            <person name="Russell D.A."/>
            <person name="Pope W.H."/>
            <person name="Jacobs-Sera D."/>
            <person name="Hatfull G.F."/>
        </authorList>
    </citation>
    <scope>NUCLEOTIDE SEQUENCE [LARGE SCALE GENOMIC DNA]</scope>
</reference>
<dbReference type="RefSeq" id="YP_009812754.1">
    <property type="nucleotide sequence ID" value="NC_048069.1"/>
</dbReference>
<dbReference type="Gene3D" id="3.40.50.10810">
    <property type="entry name" value="Tandem AAA-ATPase domain"/>
    <property type="match status" value="1"/>
</dbReference>
<accession>A0A385UL16</accession>
<feature type="domain" description="Helicase ATP-binding" evidence="1">
    <location>
        <begin position="13"/>
        <end position="179"/>
    </location>
</feature>
<evidence type="ECO:0000259" key="1">
    <source>
        <dbReference type="PROSITE" id="PS51192"/>
    </source>
</evidence>
<dbReference type="PANTHER" id="PTHR10799">
    <property type="entry name" value="SNF2/RAD54 HELICASE FAMILY"/>
    <property type="match status" value="1"/>
</dbReference>
<dbReference type="GO" id="GO:0005524">
    <property type="term" value="F:ATP binding"/>
    <property type="evidence" value="ECO:0007669"/>
    <property type="project" value="InterPro"/>
</dbReference>
<dbReference type="SMART" id="SM00487">
    <property type="entry name" value="DEXDc"/>
    <property type="match status" value="1"/>
</dbReference>
<protein>
    <submittedName>
        <fullName evidence="2">DNA helicase</fullName>
    </submittedName>
</protein>
<dbReference type="Gene3D" id="3.40.50.300">
    <property type="entry name" value="P-loop containing nucleotide triphosphate hydrolases"/>
    <property type="match status" value="1"/>
</dbReference>
<dbReference type="InterPro" id="IPR027417">
    <property type="entry name" value="P-loop_NTPase"/>
</dbReference>
<keyword evidence="2" id="KW-0067">ATP-binding</keyword>
<name>A0A385UL16_9CAUD</name>
<keyword evidence="2" id="KW-0347">Helicase</keyword>
<dbReference type="KEGG" id="vg:55003824"/>
<dbReference type="GeneID" id="55003824"/>
<evidence type="ECO:0000313" key="2">
    <source>
        <dbReference type="EMBL" id="AYB70527.1"/>
    </source>
</evidence>
<dbReference type="PROSITE" id="PS51192">
    <property type="entry name" value="HELICASE_ATP_BIND_1"/>
    <property type="match status" value="1"/>
</dbReference>
<dbReference type="InterPro" id="IPR038718">
    <property type="entry name" value="SNF2-like_sf"/>
</dbReference>